<sequence>MFEEASEVLENMLKWSFPLSLVLFLVLVCPLRAEAAHEFSVYRMQQYDLQGQTY</sequence>
<organism evidence="1 2">
    <name type="scientific">Cirrhinus mrigala</name>
    <name type="common">Mrigala</name>
    <dbReference type="NCBI Taxonomy" id="683832"/>
    <lineage>
        <taxon>Eukaryota</taxon>
        <taxon>Metazoa</taxon>
        <taxon>Chordata</taxon>
        <taxon>Craniata</taxon>
        <taxon>Vertebrata</taxon>
        <taxon>Euteleostomi</taxon>
        <taxon>Actinopterygii</taxon>
        <taxon>Neopterygii</taxon>
        <taxon>Teleostei</taxon>
        <taxon>Ostariophysi</taxon>
        <taxon>Cypriniformes</taxon>
        <taxon>Cyprinidae</taxon>
        <taxon>Labeoninae</taxon>
        <taxon>Labeonini</taxon>
        <taxon>Cirrhinus</taxon>
    </lineage>
</organism>
<dbReference type="AlphaFoldDB" id="A0ABD0NKE0"/>
<accession>A0ABD0NKE0</accession>
<comment type="caution">
    <text evidence="1">The sequence shown here is derived from an EMBL/GenBank/DDBJ whole genome shotgun (WGS) entry which is preliminary data.</text>
</comment>
<evidence type="ECO:0000313" key="1">
    <source>
        <dbReference type="EMBL" id="KAL0161666.1"/>
    </source>
</evidence>
<dbReference type="EMBL" id="JAMKFB020000022">
    <property type="protein sequence ID" value="KAL0161666.1"/>
    <property type="molecule type" value="Genomic_DNA"/>
</dbReference>
<gene>
    <name evidence="1" type="ORF">M9458_045391</name>
</gene>
<dbReference type="Proteomes" id="UP001529510">
    <property type="component" value="Unassembled WGS sequence"/>
</dbReference>
<name>A0ABD0NKE0_CIRMR</name>
<reference evidence="1 2" key="1">
    <citation type="submission" date="2024-05" db="EMBL/GenBank/DDBJ databases">
        <title>Genome sequencing and assembly of Indian major carp, Cirrhinus mrigala (Hamilton, 1822).</title>
        <authorList>
            <person name="Mohindra V."/>
            <person name="Chowdhury L.M."/>
            <person name="Lal K."/>
            <person name="Jena J.K."/>
        </authorList>
    </citation>
    <scope>NUCLEOTIDE SEQUENCE [LARGE SCALE GENOMIC DNA]</scope>
    <source>
        <strain evidence="1">CM1030</strain>
        <tissue evidence="1">Blood</tissue>
    </source>
</reference>
<protein>
    <submittedName>
        <fullName evidence="1">Uncharacterized protein</fullName>
    </submittedName>
</protein>
<proteinExistence type="predicted"/>
<evidence type="ECO:0000313" key="2">
    <source>
        <dbReference type="Proteomes" id="UP001529510"/>
    </source>
</evidence>
<feature type="non-terminal residue" evidence="1">
    <location>
        <position position="54"/>
    </location>
</feature>
<keyword evidence="2" id="KW-1185">Reference proteome</keyword>